<feature type="compositionally biased region" description="Basic and acidic residues" evidence="1">
    <location>
        <begin position="130"/>
        <end position="150"/>
    </location>
</feature>
<dbReference type="EMBL" id="JAZAVK010000017">
    <property type="protein sequence ID" value="KAK7430705.1"/>
    <property type="molecule type" value="Genomic_DNA"/>
</dbReference>
<organism evidence="2 3">
    <name type="scientific">Neonectria magnoliae</name>
    <dbReference type="NCBI Taxonomy" id="2732573"/>
    <lineage>
        <taxon>Eukaryota</taxon>
        <taxon>Fungi</taxon>
        <taxon>Dikarya</taxon>
        <taxon>Ascomycota</taxon>
        <taxon>Pezizomycotina</taxon>
        <taxon>Sordariomycetes</taxon>
        <taxon>Hypocreomycetidae</taxon>
        <taxon>Hypocreales</taxon>
        <taxon>Nectriaceae</taxon>
        <taxon>Neonectria</taxon>
    </lineage>
</organism>
<feature type="region of interest" description="Disordered" evidence="1">
    <location>
        <begin position="117"/>
        <end position="150"/>
    </location>
</feature>
<evidence type="ECO:0000256" key="1">
    <source>
        <dbReference type="SAM" id="MobiDB-lite"/>
    </source>
</evidence>
<name>A0ABR1IB64_9HYPO</name>
<sequence length="224" mass="25293">MGFPTAPAFGILRLANLRDVPRIASISTAGFYYSPVLASERRFSREFPLDTLQSYEKMFADTILSPEHVALVVEDSCDPSEAEKPEVIIQPDREVPRLRQGDPAVVAMATWKLEPGYPRRGQSIAPEDCSSPKHDFDGGPGRDKSPHHAEMLDEKCDSVEDRQVFVILEILAISPSLTSRVDSSEDTNLWTYWWFILRIGSVVMARLSWNGARPWRTWIALTKM</sequence>
<comment type="caution">
    <text evidence="2">The sequence shown here is derived from an EMBL/GenBank/DDBJ whole genome shotgun (WGS) entry which is preliminary data.</text>
</comment>
<gene>
    <name evidence="2" type="ORF">QQZ08_002749</name>
</gene>
<protein>
    <recommendedName>
        <fullName evidence="4">N-acetyltransferase domain-containing protein</fullName>
    </recommendedName>
</protein>
<evidence type="ECO:0008006" key="4">
    <source>
        <dbReference type="Google" id="ProtNLM"/>
    </source>
</evidence>
<keyword evidence="3" id="KW-1185">Reference proteome</keyword>
<evidence type="ECO:0000313" key="2">
    <source>
        <dbReference type="EMBL" id="KAK7430705.1"/>
    </source>
</evidence>
<accession>A0ABR1IB64</accession>
<proteinExistence type="predicted"/>
<reference evidence="2 3" key="1">
    <citation type="journal article" date="2025" name="Microbiol. Resour. Announc.">
        <title>Draft genome sequences for Neonectria magnoliae and Neonectria punicea, canker pathogens of Liriodendron tulipifera and Acer saccharum in West Virginia.</title>
        <authorList>
            <person name="Petronek H.M."/>
            <person name="Kasson M.T."/>
            <person name="Metheny A.M."/>
            <person name="Stauder C.M."/>
            <person name="Lovett B."/>
            <person name="Lynch S.C."/>
            <person name="Garnas J.R."/>
            <person name="Kasson L.R."/>
            <person name="Stajich J.E."/>
        </authorList>
    </citation>
    <scope>NUCLEOTIDE SEQUENCE [LARGE SCALE GENOMIC DNA]</scope>
    <source>
        <strain evidence="2 3">NRRL 64651</strain>
    </source>
</reference>
<evidence type="ECO:0000313" key="3">
    <source>
        <dbReference type="Proteomes" id="UP001498421"/>
    </source>
</evidence>
<dbReference type="Proteomes" id="UP001498421">
    <property type="component" value="Unassembled WGS sequence"/>
</dbReference>